<sequence>MNNYLILSAAIVFNAIANVMIKVGMMKAGKADSLFGMMKNAAFNPAFIFGIFCFVVALGGYSFILSKLNLSIAYPIMTSVGYMLVIFISWLFLKETILWYQVIGFLMIIGGVWLVAQGN</sequence>
<gene>
    <name evidence="13" type="ORF">C4541_08925</name>
</gene>
<dbReference type="Pfam" id="PF00892">
    <property type="entry name" value="EamA"/>
    <property type="match status" value="1"/>
</dbReference>
<comment type="subcellular location">
    <subcellularLocation>
        <location evidence="1">Cell membrane</location>
        <topology evidence="1">Multi-pass membrane protein</topology>
    </subcellularLocation>
</comment>
<evidence type="ECO:0000256" key="5">
    <source>
        <dbReference type="ARBA" id="ARBA00022556"/>
    </source>
</evidence>
<accession>A0A3A4QZH4</accession>
<organism evidence="13 14">
    <name type="scientific">Candidatus Auribacter fodinae</name>
    <dbReference type="NCBI Taxonomy" id="2093366"/>
    <lineage>
        <taxon>Bacteria</taxon>
        <taxon>Pseudomonadati</taxon>
        <taxon>Candidatus Auribacterota</taxon>
        <taxon>Candidatus Auribacteria</taxon>
        <taxon>Candidatus Auribacterales</taxon>
        <taxon>Candidatus Auribacteraceae</taxon>
        <taxon>Candidatus Auribacter</taxon>
    </lineage>
</organism>
<dbReference type="GO" id="GO:0005886">
    <property type="term" value="C:plasma membrane"/>
    <property type="evidence" value="ECO:0007669"/>
    <property type="project" value="UniProtKB-SubCell"/>
</dbReference>
<proteinExistence type="predicted"/>
<dbReference type="AlphaFoldDB" id="A0A3A4QZH4"/>
<evidence type="ECO:0000256" key="3">
    <source>
        <dbReference type="ARBA" id="ARBA00022516"/>
    </source>
</evidence>
<dbReference type="Proteomes" id="UP000266426">
    <property type="component" value="Unassembled WGS sequence"/>
</dbReference>
<dbReference type="SUPFAM" id="SSF103481">
    <property type="entry name" value="Multidrug resistance efflux transporter EmrE"/>
    <property type="match status" value="1"/>
</dbReference>
<evidence type="ECO:0000256" key="11">
    <source>
        <dbReference type="SAM" id="Phobius"/>
    </source>
</evidence>
<dbReference type="PANTHER" id="PTHR30561:SF9">
    <property type="entry name" value="4-AMINO-4-DEOXY-L-ARABINOSE-PHOSPHOUNDECAPRENOL FLIPPASE SUBUNIT ARNF-RELATED"/>
    <property type="match status" value="1"/>
</dbReference>
<evidence type="ECO:0000256" key="1">
    <source>
        <dbReference type="ARBA" id="ARBA00004651"/>
    </source>
</evidence>
<evidence type="ECO:0000256" key="4">
    <source>
        <dbReference type="ARBA" id="ARBA00022519"/>
    </source>
</evidence>
<dbReference type="GO" id="GO:0009103">
    <property type="term" value="P:lipopolysaccharide biosynthetic process"/>
    <property type="evidence" value="ECO:0007669"/>
    <property type="project" value="UniProtKB-KW"/>
</dbReference>
<dbReference type="InterPro" id="IPR000390">
    <property type="entry name" value="Small_drug/metabolite_transptr"/>
</dbReference>
<dbReference type="InterPro" id="IPR037185">
    <property type="entry name" value="EmrE-like"/>
</dbReference>
<dbReference type="Gene3D" id="1.10.3730.20">
    <property type="match status" value="1"/>
</dbReference>
<keyword evidence="7" id="KW-0448">Lipopolysaccharide biosynthesis</keyword>
<keyword evidence="9" id="KW-0443">Lipid metabolism</keyword>
<dbReference type="PANTHER" id="PTHR30561">
    <property type="entry name" value="SMR FAMILY PROTON-DEPENDENT DRUG EFFLUX TRANSPORTER SUGE"/>
    <property type="match status" value="1"/>
</dbReference>
<comment type="caution">
    <text evidence="13">The sequence shown here is derived from an EMBL/GenBank/DDBJ whole genome shotgun (WGS) entry which is preliminary data.</text>
</comment>
<feature type="domain" description="EamA" evidence="12">
    <location>
        <begin position="41"/>
        <end position="115"/>
    </location>
</feature>
<reference evidence="13 14" key="1">
    <citation type="journal article" date="2017" name="ISME J.">
        <title>Energy and carbon metabolisms in a deep terrestrial subsurface fluid microbial community.</title>
        <authorList>
            <person name="Momper L."/>
            <person name="Jungbluth S.P."/>
            <person name="Lee M.D."/>
            <person name="Amend J.P."/>
        </authorList>
    </citation>
    <scope>NUCLEOTIDE SEQUENCE [LARGE SCALE GENOMIC DNA]</scope>
    <source>
        <strain evidence="13">SURF_26</strain>
    </source>
</reference>
<evidence type="ECO:0000256" key="10">
    <source>
        <dbReference type="ARBA" id="ARBA00023136"/>
    </source>
</evidence>
<keyword evidence="3" id="KW-0444">Lipid biosynthesis</keyword>
<keyword evidence="4" id="KW-0997">Cell inner membrane</keyword>
<keyword evidence="10 11" id="KW-0472">Membrane</keyword>
<dbReference type="GO" id="GO:0009245">
    <property type="term" value="P:lipid A biosynthetic process"/>
    <property type="evidence" value="ECO:0007669"/>
    <property type="project" value="UniProtKB-KW"/>
</dbReference>
<evidence type="ECO:0000313" key="13">
    <source>
        <dbReference type="EMBL" id="RJP58142.1"/>
    </source>
</evidence>
<dbReference type="InterPro" id="IPR000620">
    <property type="entry name" value="EamA_dom"/>
</dbReference>
<evidence type="ECO:0000256" key="9">
    <source>
        <dbReference type="ARBA" id="ARBA00023098"/>
    </source>
</evidence>
<keyword evidence="8 11" id="KW-1133">Transmembrane helix</keyword>
<evidence type="ECO:0000256" key="6">
    <source>
        <dbReference type="ARBA" id="ARBA00022692"/>
    </source>
</evidence>
<feature type="transmembrane region" description="Helical" evidence="11">
    <location>
        <begin position="98"/>
        <end position="116"/>
    </location>
</feature>
<keyword evidence="6 11" id="KW-0812">Transmembrane</keyword>
<keyword evidence="2" id="KW-1003">Cell membrane</keyword>
<dbReference type="GO" id="GO:0022857">
    <property type="term" value="F:transmembrane transporter activity"/>
    <property type="evidence" value="ECO:0007669"/>
    <property type="project" value="InterPro"/>
</dbReference>
<feature type="transmembrane region" description="Helical" evidence="11">
    <location>
        <begin position="41"/>
        <end position="65"/>
    </location>
</feature>
<evidence type="ECO:0000259" key="12">
    <source>
        <dbReference type="Pfam" id="PF00892"/>
    </source>
</evidence>
<evidence type="ECO:0000256" key="8">
    <source>
        <dbReference type="ARBA" id="ARBA00022989"/>
    </source>
</evidence>
<feature type="transmembrane region" description="Helical" evidence="11">
    <location>
        <begin position="72"/>
        <end position="92"/>
    </location>
</feature>
<evidence type="ECO:0000256" key="2">
    <source>
        <dbReference type="ARBA" id="ARBA00022475"/>
    </source>
</evidence>
<keyword evidence="5" id="KW-0441">Lipid A biosynthesis</keyword>
<name>A0A3A4QZH4_9BACT</name>
<protein>
    <submittedName>
        <fullName evidence="13">Cation transporter</fullName>
    </submittedName>
</protein>
<evidence type="ECO:0000313" key="14">
    <source>
        <dbReference type="Proteomes" id="UP000266426"/>
    </source>
</evidence>
<dbReference type="EMBL" id="QZJZ01000071">
    <property type="protein sequence ID" value="RJP58142.1"/>
    <property type="molecule type" value="Genomic_DNA"/>
</dbReference>
<evidence type="ECO:0000256" key="7">
    <source>
        <dbReference type="ARBA" id="ARBA00022985"/>
    </source>
</evidence>